<dbReference type="Proteomes" id="UP000021053">
    <property type="component" value="Unassembled WGS sequence"/>
</dbReference>
<comment type="caution">
    <text evidence="2">The sequence shown here is derived from an EMBL/GenBank/DDBJ whole genome shotgun (WGS) entry which is preliminary data.</text>
</comment>
<proteinExistence type="predicted"/>
<feature type="transmembrane region" description="Helical" evidence="1">
    <location>
        <begin position="55"/>
        <end position="74"/>
    </location>
</feature>
<keyword evidence="1" id="KW-1133">Transmembrane helix</keyword>
<keyword evidence="1" id="KW-0812">Transmembrane</keyword>
<dbReference type="RefSeq" id="WP_035848238.1">
    <property type="nucleotide sequence ID" value="NZ_KK073874.1"/>
</dbReference>
<reference evidence="2 3" key="1">
    <citation type="submission" date="2013-07" db="EMBL/GenBank/DDBJ databases">
        <authorList>
            <consortium name="DOE Joint Genome Institute"/>
            <person name="Eisen J."/>
            <person name="Huntemann M."/>
            <person name="Han J."/>
            <person name="Chen A."/>
            <person name="Kyrpides N."/>
            <person name="Mavromatis K."/>
            <person name="Markowitz V."/>
            <person name="Palaniappan K."/>
            <person name="Ivanova N."/>
            <person name="Schaumberg A."/>
            <person name="Pati A."/>
            <person name="Liolios K."/>
            <person name="Nordberg H.P."/>
            <person name="Cantor M.N."/>
            <person name="Hua S.X."/>
            <person name="Woyke T."/>
        </authorList>
    </citation>
    <scope>NUCLEOTIDE SEQUENCE [LARGE SCALE GENOMIC DNA]</scope>
    <source>
        <strain evidence="2 3">DSM 44712</strain>
    </source>
</reference>
<feature type="transmembrane region" description="Helical" evidence="1">
    <location>
        <begin position="379"/>
        <end position="397"/>
    </location>
</feature>
<feature type="transmembrane region" description="Helical" evidence="1">
    <location>
        <begin position="111"/>
        <end position="130"/>
    </location>
</feature>
<name>A0A010ZQM8_9ACTN</name>
<protein>
    <submittedName>
        <fullName evidence="2">Uncharacterized protein</fullName>
    </submittedName>
</protein>
<evidence type="ECO:0000313" key="3">
    <source>
        <dbReference type="Proteomes" id="UP000021053"/>
    </source>
</evidence>
<feature type="transmembrane region" description="Helical" evidence="1">
    <location>
        <begin position="242"/>
        <end position="261"/>
    </location>
</feature>
<organism evidence="2 3">
    <name type="scientific">Cryptosporangium arvum DSM 44712</name>
    <dbReference type="NCBI Taxonomy" id="927661"/>
    <lineage>
        <taxon>Bacteria</taxon>
        <taxon>Bacillati</taxon>
        <taxon>Actinomycetota</taxon>
        <taxon>Actinomycetes</taxon>
        <taxon>Cryptosporangiales</taxon>
        <taxon>Cryptosporangiaceae</taxon>
        <taxon>Cryptosporangium</taxon>
    </lineage>
</organism>
<evidence type="ECO:0000313" key="2">
    <source>
        <dbReference type="EMBL" id="EXG79517.1"/>
    </source>
</evidence>
<feature type="transmembrane region" description="Helical" evidence="1">
    <location>
        <begin position="441"/>
        <end position="461"/>
    </location>
</feature>
<dbReference type="HOGENOM" id="CLU_413727_0_0_11"/>
<evidence type="ECO:0000256" key="1">
    <source>
        <dbReference type="SAM" id="Phobius"/>
    </source>
</evidence>
<feature type="transmembrane region" description="Helical" evidence="1">
    <location>
        <begin position="481"/>
        <end position="502"/>
    </location>
</feature>
<dbReference type="EMBL" id="JFBT01000001">
    <property type="protein sequence ID" value="EXG79517.1"/>
    <property type="molecule type" value="Genomic_DNA"/>
</dbReference>
<feature type="transmembrane region" description="Helical" evidence="1">
    <location>
        <begin position="409"/>
        <end position="429"/>
    </location>
</feature>
<feature type="transmembrane region" description="Helical" evidence="1">
    <location>
        <begin position="212"/>
        <end position="235"/>
    </location>
</feature>
<dbReference type="AlphaFoldDB" id="A0A010ZQM8"/>
<feature type="transmembrane region" description="Helical" evidence="1">
    <location>
        <begin position="80"/>
        <end position="99"/>
    </location>
</feature>
<feature type="transmembrane region" description="Helical" evidence="1">
    <location>
        <begin position="297"/>
        <end position="327"/>
    </location>
</feature>
<accession>A0A010ZQM8</accession>
<keyword evidence="3" id="KW-1185">Reference proteome</keyword>
<dbReference type="OrthoDB" id="3336106at2"/>
<feature type="transmembrane region" description="Helical" evidence="1">
    <location>
        <begin position="339"/>
        <end position="358"/>
    </location>
</feature>
<sequence length="663" mass="70694">MKRAAPVLAIPVAWLLPWATHALRVDAVLPVLLVLGIASLLRVGTTLLDRVALALFLFLGLVSAAGLVFSVWPWGLDPVAVARAGFLGLIAAALISRRVPRLPLKITWSDALLVLGGVAPAVFLWSSFWGKPAAERLAMMIGAEDLARHFTIFDTIRSVGGYLPFHRDEVARQVIPGVVDYPQSSHLVSALMDNFARSSTDLGNGLVAFDHYLAWNLVGYGILAFTLVWALRWVAGPALRGWRLVAAVAVVVGCTGGGYLVSLFDRGYPSEALGLALLAVVFALSARPVRGAREQMLLLAAGLVGVSFTYYFFLPVAGAAVLVWALVYARSRTRGPWRLGPLAIAVPAVPLVLVWPVLSLRSGVSPTQALIPDVGIPEVDQRLVVALVALVLLGSLTRTGRRIPIWRSVSAQVVLSGLMVFAIGGYQLANTGGVSYYFEKAIHGVLIACFVGFGAIALLLPRDPFSWGAGQGGAAAALRRLAAFALPAGASVVVAAFAYGLLMPDRMLMTRTSERGGVTEPDAGTSRGRAFHGDKLWRPNDGKSAVNAYRRFPNGDDGRVTLVISAYRLYTPSLYLAGFRRQGGEAARPVSGINGSKEMATLEHVAEVSPRPVRFVVSRDDLVTGLRALAKRRPDLKIEVVVLPAAQIPTPPALPPPPGGKKR</sequence>
<keyword evidence="1" id="KW-0472">Membrane</keyword>
<feature type="transmembrane region" description="Helical" evidence="1">
    <location>
        <begin position="32"/>
        <end position="48"/>
    </location>
</feature>
<gene>
    <name evidence="2" type="ORF">CryarDRAFT_0558</name>
</gene>